<sequence>MTYEKQRHINRLVDRPNTYTLTENEDGTVLIVPAWRVIAGTPVDEVRLNHIEDGIEGAHLLIEQTDRRVTRIEAFLDIDSRGVTGAQARFADTYDGQTDPVLQFDQTKTFSLIELAASTSLVSVPVASITGFSVGQEVTIASSAGVEDQPITAINADSNTLTFPTVLFSHPKGAMIARSTMERDTENQRLRIGNWSTYSVTITEI</sequence>
<gene>
    <name evidence="1" type="ORF">JOD01_003905</name>
</gene>
<name>A0A938Y313_9BACL</name>
<reference evidence="1" key="1">
    <citation type="submission" date="2021-01" db="EMBL/GenBank/DDBJ databases">
        <title>Genomic Encyclopedia of Type Strains, Phase IV (KMG-IV): sequencing the most valuable type-strain genomes for metagenomic binning, comparative biology and taxonomic classification.</title>
        <authorList>
            <person name="Goeker M."/>
        </authorList>
    </citation>
    <scope>NUCLEOTIDE SEQUENCE</scope>
    <source>
        <strain evidence="1">DSM 25523</strain>
    </source>
</reference>
<keyword evidence="2" id="KW-1185">Reference proteome</keyword>
<dbReference type="Proteomes" id="UP000717624">
    <property type="component" value="Unassembled WGS sequence"/>
</dbReference>
<dbReference type="AlphaFoldDB" id="A0A938Y313"/>
<organism evidence="1 2">
    <name type="scientific">Brevibacillus fulvus</name>
    <dbReference type="NCBI Taxonomy" id="1125967"/>
    <lineage>
        <taxon>Bacteria</taxon>
        <taxon>Bacillati</taxon>
        <taxon>Bacillota</taxon>
        <taxon>Bacilli</taxon>
        <taxon>Bacillales</taxon>
        <taxon>Paenibacillaceae</taxon>
        <taxon>Brevibacillus</taxon>
    </lineage>
</organism>
<evidence type="ECO:0000313" key="1">
    <source>
        <dbReference type="EMBL" id="MBM7592243.1"/>
    </source>
</evidence>
<evidence type="ECO:0000313" key="2">
    <source>
        <dbReference type="Proteomes" id="UP000717624"/>
    </source>
</evidence>
<proteinExistence type="predicted"/>
<comment type="caution">
    <text evidence="1">The sequence shown here is derived from an EMBL/GenBank/DDBJ whole genome shotgun (WGS) entry which is preliminary data.</text>
</comment>
<dbReference type="RefSeq" id="WP_239565594.1">
    <property type="nucleotide sequence ID" value="NZ_JAFBEB010000022.1"/>
</dbReference>
<accession>A0A938Y313</accession>
<dbReference type="EMBL" id="JAFBEB010000022">
    <property type="protein sequence ID" value="MBM7592243.1"/>
    <property type="molecule type" value="Genomic_DNA"/>
</dbReference>
<protein>
    <submittedName>
        <fullName evidence="1">Uncharacterized protein</fullName>
    </submittedName>
</protein>